<dbReference type="KEGG" id="vgo:GJW-30_1_00363"/>
<evidence type="ECO:0000313" key="5">
    <source>
        <dbReference type="EMBL" id="BAT57853.1"/>
    </source>
</evidence>
<keyword evidence="6" id="KW-1185">Reference proteome</keyword>
<dbReference type="Gene3D" id="3.40.50.2300">
    <property type="match status" value="2"/>
</dbReference>
<dbReference type="Proteomes" id="UP000236884">
    <property type="component" value="Chromosome"/>
</dbReference>
<dbReference type="OrthoDB" id="9770729at2"/>
<dbReference type="InterPro" id="IPR028081">
    <property type="entry name" value="Leu-bd"/>
</dbReference>
<dbReference type="CDD" id="cd06343">
    <property type="entry name" value="PBP1_ABC_ligand_binding-like"/>
    <property type="match status" value="1"/>
</dbReference>
<dbReference type="AlphaFoldDB" id="A0A0S3PPM4"/>
<dbReference type="InterPro" id="IPR028082">
    <property type="entry name" value="Peripla_BP_I"/>
</dbReference>
<protein>
    <recommendedName>
        <fullName evidence="4">Leucine-binding protein domain-containing protein</fullName>
    </recommendedName>
</protein>
<dbReference type="SUPFAM" id="SSF53822">
    <property type="entry name" value="Periplasmic binding protein-like I"/>
    <property type="match status" value="1"/>
</dbReference>
<comment type="similarity">
    <text evidence="1">Belongs to the leucine-binding protein family.</text>
</comment>
<feature type="signal peptide" evidence="3">
    <location>
        <begin position="1"/>
        <end position="24"/>
    </location>
</feature>
<evidence type="ECO:0000256" key="3">
    <source>
        <dbReference type="SAM" id="SignalP"/>
    </source>
</evidence>
<reference evidence="5 6" key="1">
    <citation type="submission" date="2015-08" db="EMBL/GenBank/DDBJ databases">
        <title>Investigation of the bacterial diversity of lava forest soil.</title>
        <authorList>
            <person name="Lee J.S."/>
        </authorList>
    </citation>
    <scope>NUCLEOTIDE SEQUENCE [LARGE SCALE GENOMIC DNA]</scope>
    <source>
        <strain evidence="5 6">GJW-30</strain>
    </source>
</reference>
<proteinExistence type="inferred from homology"/>
<organism evidence="5 6">
    <name type="scientific">Variibacter gotjawalensis</name>
    <dbReference type="NCBI Taxonomy" id="1333996"/>
    <lineage>
        <taxon>Bacteria</taxon>
        <taxon>Pseudomonadati</taxon>
        <taxon>Pseudomonadota</taxon>
        <taxon>Alphaproteobacteria</taxon>
        <taxon>Hyphomicrobiales</taxon>
        <taxon>Nitrobacteraceae</taxon>
        <taxon>Variibacter</taxon>
    </lineage>
</organism>
<feature type="chain" id="PRO_5006615488" description="Leucine-binding protein domain-containing protein" evidence="3">
    <location>
        <begin position="25"/>
        <end position="407"/>
    </location>
</feature>
<name>A0A0S3PPM4_9BRAD</name>
<evidence type="ECO:0000313" key="6">
    <source>
        <dbReference type="Proteomes" id="UP000236884"/>
    </source>
</evidence>
<keyword evidence="2 3" id="KW-0732">Signal</keyword>
<accession>A0A0S3PPM4</accession>
<dbReference type="Pfam" id="PF13458">
    <property type="entry name" value="Peripla_BP_6"/>
    <property type="match status" value="1"/>
</dbReference>
<evidence type="ECO:0000259" key="4">
    <source>
        <dbReference type="Pfam" id="PF13458"/>
    </source>
</evidence>
<evidence type="ECO:0000256" key="1">
    <source>
        <dbReference type="ARBA" id="ARBA00010062"/>
    </source>
</evidence>
<evidence type="ECO:0000256" key="2">
    <source>
        <dbReference type="ARBA" id="ARBA00022729"/>
    </source>
</evidence>
<dbReference type="PANTHER" id="PTHR47235">
    <property type="entry name" value="BLR6548 PROTEIN"/>
    <property type="match status" value="1"/>
</dbReference>
<gene>
    <name evidence="5" type="ORF">GJW-30_1_00363</name>
</gene>
<feature type="domain" description="Leucine-binding protein" evidence="4">
    <location>
        <begin position="36"/>
        <end position="389"/>
    </location>
</feature>
<sequence length="407" mass="44472">MKLLTKWGGALVASAVLAATPALAQKKYDTGATDTEIKIGNIMPYSGPASAYGSIGKTIEAYFNKVNAEGGINGRKIKFITYDDGYSPPKAVEQVRKLVESDEVLVVFNPLGTPSNTAIQKYLNAKKVPQLFVATGATKWGDPKNFPWTMGWQPTYQSEAKIYAAYILKNFPNAKIGILYQNDDFGKDYLKGIKDGLGDKAKSLIVSEQPYEVTDPTVDSQVINLKAAGADLLLNFTTPKFAAQSIKKAHEIGWKPTHFLTNVSVSVGGVMKPAGYQAGQDIISATYLKDSTDQAWKDDAGMKDWNAFMDKYYPDGDKLSSNTLYGYSVAQTLVQTLKQAGDNLTRANVMKEAANLKDVILPLALPGIKINTSPTDFYVFEQMQLMKFKGESWDRFGEIIEGKVGGS</sequence>
<dbReference type="RefSeq" id="WP_096350947.1">
    <property type="nucleotide sequence ID" value="NZ_AP014946.1"/>
</dbReference>
<dbReference type="PANTHER" id="PTHR47235:SF1">
    <property type="entry name" value="BLR6548 PROTEIN"/>
    <property type="match status" value="1"/>
</dbReference>
<dbReference type="EMBL" id="AP014946">
    <property type="protein sequence ID" value="BAT57853.1"/>
    <property type="molecule type" value="Genomic_DNA"/>
</dbReference>